<dbReference type="InterPro" id="IPR005814">
    <property type="entry name" value="Aminotrans_3"/>
</dbReference>
<dbReference type="Pfam" id="PF00202">
    <property type="entry name" value="Aminotran_3"/>
    <property type="match status" value="1"/>
</dbReference>
<dbReference type="SUPFAM" id="SSF53383">
    <property type="entry name" value="PLP-dependent transferases"/>
    <property type="match status" value="1"/>
</dbReference>
<comment type="similarity">
    <text evidence="4">Belongs to the class-III pyridoxal-phosphate-dependent aminotransferase family.</text>
</comment>
<dbReference type="Gene3D" id="3.40.640.10">
    <property type="entry name" value="Type I PLP-dependent aspartate aminotransferase-like (Major domain)"/>
    <property type="match status" value="1"/>
</dbReference>
<keyword evidence="2 6" id="KW-0808">Transferase</keyword>
<evidence type="ECO:0000313" key="7">
    <source>
        <dbReference type="Proteomes" id="UP001370348"/>
    </source>
</evidence>
<dbReference type="InterPro" id="IPR049704">
    <property type="entry name" value="Aminotrans_3_PPA_site"/>
</dbReference>
<gene>
    <name evidence="6" type="ORF">LZC94_43030</name>
</gene>
<protein>
    <submittedName>
        <fullName evidence="6">Aspartate aminotransferase family protein</fullName>
    </submittedName>
</protein>
<dbReference type="PANTHER" id="PTHR11986">
    <property type="entry name" value="AMINOTRANSFERASE CLASS III"/>
    <property type="match status" value="1"/>
</dbReference>
<keyword evidence="2 6" id="KW-0032">Aminotransferase</keyword>
<evidence type="ECO:0000256" key="3">
    <source>
        <dbReference type="ARBA" id="ARBA00022898"/>
    </source>
</evidence>
<evidence type="ECO:0000256" key="2">
    <source>
        <dbReference type="ARBA" id="ARBA00022576"/>
    </source>
</evidence>
<name>A0ABZ2LUJ7_9BACT</name>
<dbReference type="InterPro" id="IPR015421">
    <property type="entry name" value="PyrdxlP-dep_Trfase_major"/>
</dbReference>
<dbReference type="InterPro" id="IPR015424">
    <property type="entry name" value="PyrdxlP-dep_Trfase"/>
</dbReference>
<evidence type="ECO:0000256" key="5">
    <source>
        <dbReference type="SAM" id="MobiDB-lite"/>
    </source>
</evidence>
<feature type="compositionally biased region" description="Low complexity" evidence="5">
    <location>
        <begin position="99"/>
        <end position="115"/>
    </location>
</feature>
<evidence type="ECO:0000256" key="4">
    <source>
        <dbReference type="RuleBase" id="RU003560"/>
    </source>
</evidence>
<reference evidence="6 7" key="1">
    <citation type="submission" date="2021-12" db="EMBL/GenBank/DDBJ databases">
        <title>Discovery of the Pendulisporaceae a myxobacterial family with distinct sporulation behavior and unique specialized metabolism.</title>
        <authorList>
            <person name="Garcia R."/>
            <person name="Popoff A."/>
            <person name="Bader C.D."/>
            <person name="Loehr J."/>
            <person name="Walesch S."/>
            <person name="Walt C."/>
            <person name="Boldt J."/>
            <person name="Bunk B."/>
            <person name="Haeckl F.J.F.P.J."/>
            <person name="Gunesch A.P."/>
            <person name="Birkelbach J."/>
            <person name="Nuebel U."/>
            <person name="Pietschmann T."/>
            <person name="Bach T."/>
            <person name="Mueller R."/>
        </authorList>
    </citation>
    <scope>NUCLEOTIDE SEQUENCE [LARGE SCALE GENOMIC DNA]</scope>
    <source>
        <strain evidence="6 7">MSr11954</strain>
    </source>
</reference>
<comment type="cofactor">
    <cofactor evidence="1">
        <name>pyridoxal 5'-phosphate</name>
        <dbReference type="ChEBI" id="CHEBI:597326"/>
    </cofactor>
</comment>
<dbReference type="PROSITE" id="PS00600">
    <property type="entry name" value="AA_TRANSFER_CLASS_3"/>
    <property type="match status" value="1"/>
</dbReference>
<proteinExistence type="inferred from homology"/>
<dbReference type="RefSeq" id="WP_394824210.1">
    <property type="nucleotide sequence ID" value="NZ_CP089984.1"/>
</dbReference>
<feature type="region of interest" description="Disordered" evidence="5">
    <location>
        <begin position="99"/>
        <end position="127"/>
    </location>
</feature>
<keyword evidence="7" id="KW-1185">Reference proteome</keyword>
<dbReference type="PIRSF" id="PIRSF000521">
    <property type="entry name" value="Transaminase_4ab_Lys_Orn"/>
    <property type="match status" value="1"/>
</dbReference>
<dbReference type="InterPro" id="IPR050103">
    <property type="entry name" value="Class-III_PLP-dep_AT"/>
</dbReference>
<evidence type="ECO:0000256" key="1">
    <source>
        <dbReference type="ARBA" id="ARBA00001933"/>
    </source>
</evidence>
<keyword evidence="3 4" id="KW-0663">Pyridoxal phosphate</keyword>
<sequence length="453" mass="48341">MTIERRQASVARGVATAHPIEVVRAEGARVWDANGKEYLDFIGGIGVVNVGHNHPRVVRAMRLQLERFTHVCFQVATYAPYVELAERLDALVSGARSQPLPSSRASSSQPLSSSRGAFSQPLPSPSSSRAAYKTLLLTTGAEAVENAVKIARAYTNRPAVIAFDGGFHGRTLLGMTLTATGSLYRQNFGPFAPEVYHAPFPHALHGVSTEAALRALEHLFATRVPRDRVAAFLVEPQLGEGGFVPAPPEFLKELRRLATAYGIVLVLDEIQTGFGRTGRMFAFQHFGIEPDLMTLAKSLGGGLPLSAVVGKAEIMDAPAPGGLGGTYSGNPLACAAALAVLDVFEEEGLLERSQALGAQLHAGLTGLQSRFPRVAEVRGLGCMLAIELSSEGESAVELTQRILDEARARGLLLLRCGPHKNAIRFLPPLNAMRDDIDRALAILEGAFQASLSA</sequence>
<accession>A0ABZ2LUJ7</accession>
<dbReference type="GO" id="GO:0008483">
    <property type="term" value="F:transaminase activity"/>
    <property type="evidence" value="ECO:0007669"/>
    <property type="project" value="UniProtKB-KW"/>
</dbReference>
<dbReference type="Gene3D" id="3.90.1150.10">
    <property type="entry name" value="Aspartate Aminotransferase, domain 1"/>
    <property type="match status" value="2"/>
</dbReference>
<dbReference type="InterPro" id="IPR015422">
    <property type="entry name" value="PyrdxlP-dep_Trfase_small"/>
</dbReference>
<evidence type="ECO:0000313" key="6">
    <source>
        <dbReference type="EMBL" id="WXB14587.1"/>
    </source>
</evidence>
<dbReference type="Proteomes" id="UP001370348">
    <property type="component" value="Chromosome"/>
</dbReference>
<dbReference type="EMBL" id="CP089984">
    <property type="protein sequence ID" value="WXB14587.1"/>
    <property type="molecule type" value="Genomic_DNA"/>
</dbReference>
<dbReference type="CDD" id="cd00610">
    <property type="entry name" value="OAT_like"/>
    <property type="match status" value="1"/>
</dbReference>
<organism evidence="6 7">
    <name type="scientific">Pendulispora albinea</name>
    <dbReference type="NCBI Taxonomy" id="2741071"/>
    <lineage>
        <taxon>Bacteria</taxon>
        <taxon>Pseudomonadati</taxon>
        <taxon>Myxococcota</taxon>
        <taxon>Myxococcia</taxon>
        <taxon>Myxococcales</taxon>
        <taxon>Sorangiineae</taxon>
        <taxon>Pendulisporaceae</taxon>
        <taxon>Pendulispora</taxon>
    </lineage>
</organism>